<proteinExistence type="predicted"/>
<feature type="compositionally biased region" description="Pro residues" evidence="1">
    <location>
        <begin position="330"/>
        <end position="343"/>
    </location>
</feature>
<comment type="caution">
    <text evidence="2">The sequence shown here is derived from an EMBL/GenBank/DDBJ whole genome shotgun (WGS) entry which is preliminary data.</text>
</comment>
<dbReference type="EMBL" id="SCEB01010072">
    <property type="protein sequence ID" value="RXM91149.1"/>
    <property type="molecule type" value="Genomic_DNA"/>
</dbReference>
<evidence type="ECO:0000313" key="2">
    <source>
        <dbReference type="EMBL" id="RXM91149.1"/>
    </source>
</evidence>
<keyword evidence="3" id="KW-1185">Reference proteome</keyword>
<dbReference type="Proteomes" id="UP000289886">
    <property type="component" value="Unassembled WGS sequence"/>
</dbReference>
<name>A0A444USL1_ACIRT</name>
<protein>
    <submittedName>
        <fullName evidence="2">Uncharacterized protein</fullName>
    </submittedName>
</protein>
<organism evidence="2 3">
    <name type="scientific">Acipenser ruthenus</name>
    <name type="common">Sterlet sturgeon</name>
    <dbReference type="NCBI Taxonomy" id="7906"/>
    <lineage>
        <taxon>Eukaryota</taxon>
        <taxon>Metazoa</taxon>
        <taxon>Chordata</taxon>
        <taxon>Craniata</taxon>
        <taxon>Vertebrata</taxon>
        <taxon>Euteleostomi</taxon>
        <taxon>Actinopterygii</taxon>
        <taxon>Chondrostei</taxon>
        <taxon>Acipenseriformes</taxon>
        <taxon>Acipenseridae</taxon>
        <taxon>Acipenser</taxon>
    </lineage>
</organism>
<gene>
    <name evidence="2" type="ORF">EOD39_21476</name>
</gene>
<sequence length="343" mass="38936">MAGIVPKKKAPGVDFCGVNNYYYIVRSDLGCYMKSSNFNKGTDLVVYSLHPSCQGGDHYLAHQDDLFYIIKGNEYRRVFNMNKDDDSVVYSIHPNCQGGDHYLSAFGNFYIIFQDKGVYRRTSNMNKDSDAVEYTLHPNCKDGLYYWGLADHYYFVKSGTKWGVEYYKGTNFNKNHEVATYSFHPDVVNFLPGGLSVTQGPALGRWENIKTISNDSETEVTWTKKITKKVGFKKEKMSSIEHNWNVSMSASYQSGDLTAAFAKFQFSISAEYGGASVNTENEVWDELTEVEEQLQAKIKPHEKIYIWQYNLSLGKEAVLFGRDTRIDDGPTPPTEIPLPTSTP</sequence>
<feature type="region of interest" description="Disordered" evidence="1">
    <location>
        <begin position="324"/>
        <end position="343"/>
    </location>
</feature>
<evidence type="ECO:0000256" key="1">
    <source>
        <dbReference type="SAM" id="MobiDB-lite"/>
    </source>
</evidence>
<evidence type="ECO:0000313" key="3">
    <source>
        <dbReference type="Proteomes" id="UP000289886"/>
    </source>
</evidence>
<accession>A0A444USL1</accession>
<reference evidence="2 3" key="1">
    <citation type="submission" date="2019-01" db="EMBL/GenBank/DDBJ databases">
        <title>Draft Genome and Complete Hox-Cluster Characterization of the Sterlet Sturgeon (Acipenser ruthenus).</title>
        <authorList>
            <person name="Wei Q."/>
        </authorList>
    </citation>
    <scope>NUCLEOTIDE SEQUENCE [LARGE SCALE GENOMIC DNA]</scope>
    <source>
        <strain evidence="2">WHYD16114868_AA</strain>
        <tissue evidence="2">Blood</tissue>
    </source>
</reference>
<dbReference type="AlphaFoldDB" id="A0A444USL1"/>